<dbReference type="PaxDb" id="2903-EOD32865"/>
<sequence length="127" mass="13248">MSWQTYVDTNLVGTGTVTAAGIYDLQGNPWAYSAGFAAQVAEVAAVSGHFAAPSGLAATGATVAGVKYMFVRGEENADIYVKKGAEGVVFYRCNTCIIVGYHNDKIQPGQCSATVAKLGDFLKESGI</sequence>
<evidence type="ECO:0000256" key="1">
    <source>
        <dbReference type="ARBA" id="ARBA00004245"/>
    </source>
</evidence>
<dbReference type="PRINTS" id="PR00392">
    <property type="entry name" value="PROFILIN"/>
</dbReference>
<dbReference type="EnsemblProtists" id="EOD32865">
    <property type="protein sequence ID" value="EOD32865"/>
    <property type="gene ID" value="EMIHUDRAFT_364205"/>
</dbReference>
<dbReference type="InterPro" id="IPR048278">
    <property type="entry name" value="PFN"/>
</dbReference>
<dbReference type="PRINTS" id="PR01640">
    <property type="entry name" value="PROFILINPLNT"/>
</dbReference>
<accession>A0A0D3KAT0</accession>
<dbReference type="SUPFAM" id="SSF55770">
    <property type="entry name" value="Profilin (actin-binding protein)"/>
    <property type="match status" value="1"/>
</dbReference>
<protein>
    <recommendedName>
        <fullName evidence="6">Profilin</fullName>
    </recommendedName>
</protein>
<dbReference type="PANTHER" id="PTHR11604:SF0">
    <property type="entry name" value="PROFILIN"/>
    <property type="match status" value="1"/>
</dbReference>
<evidence type="ECO:0000256" key="3">
    <source>
        <dbReference type="ARBA" id="ARBA00022490"/>
    </source>
</evidence>
<reference evidence="8" key="1">
    <citation type="journal article" date="2013" name="Nature">
        <title>Pan genome of the phytoplankton Emiliania underpins its global distribution.</title>
        <authorList>
            <person name="Read B.A."/>
            <person name="Kegel J."/>
            <person name="Klute M.J."/>
            <person name="Kuo A."/>
            <person name="Lefebvre S.C."/>
            <person name="Maumus F."/>
            <person name="Mayer C."/>
            <person name="Miller J."/>
            <person name="Monier A."/>
            <person name="Salamov A."/>
            <person name="Young J."/>
            <person name="Aguilar M."/>
            <person name="Claverie J.M."/>
            <person name="Frickenhaus S."/>
            <person name="Gonzalez K."/>
            <person name="Herman E.K."/>
            <person name="Lin Y.C."/>
            <person name="Napier J."/>
            <person name="Ogata H."/>
            <person name="Sarno A.F."/>
            <person name="Shmutz J."/>
            <person name="Schroeder D."/>
            <person name="de Vargas C."/>
            <person name="Verret F."/>
            <person name="von Dassow P."/>
            <person name="Valentin K."/>
            <person name="Van de Peer Y."/>
            <person name="Wheeler G."/>
            <person name="Dacks J.B."/>
            <person name="Delwiche C.F."/>
            <person name="Dyhrman S.T."/>
            <person name="Glockner G."/>
            <person name="John U."/>
            <person name="Richards T."/>
            <person name="Worden A.Z."/>
            <person name="Zhang X."/>
            <person name="Grigoriev I.V."/>
            <person name="Allen A.E."/>
            <person name="Bidle K."/>
            <person name="Borodovsky M."/>
            <person name="Bowler C."/>
            <person name="Brownlee C."/>
            <person name="Cock J.M."/>
            <person name="Elias M."/>
            <person name="Gladyshev V.N."/>
            <person name="Groth M."/>
            <person name="Guda C."/>
            <person name="Hadaegh A."/>
            <person name="Iglesias-Rodriguez M.D."/>
            <person name="Jenkins J."/>
            <person name="Jones B.M."/>
            <person name="Lawson T."/>
            <person name="Leese F."/>
            <person name="Lindquist E."/>
            <person name="Lobanov A."/>
            <person name="Lomsadze A."/>
            <person name="Malik S.B."/>
            <person name="Marsh M.E."/>
            <person name="Mackinder L."/>
            <person name="Mock T."/>
            <person name="Mueller-Roeber B."/>
            <person name="Pagarete A."/>
            <person name="Parker M."/>
            <person name="Probert I."/>
            <person name="Quesneville H."/>
            <person name="Raines C."/>
            <person name="Rensing S.A."/>
            <person name="Riano-Pachon D.M."/>
            <person name="Richier S."/>
            <person name="Rokitta S."/>
            <person name="Shiraiwa Y."/>
            <person name="Soanes D.M."/>
            <person name="van der Giezen M."/>
            <person name="Wahlund T.M."/>
            <person name="Williams B."/>
            <person name="Wilson W."/>
            <person name="Wolfe G."/>
            <person name="Wurch L.L."/>
        </authorList>
    </citation>
    <scope>NUCLEOTIDE SEQUENCE</scope>
</reference>
<dbReference type="RefSeq" id="XP_005785294.1">
    <property type="nucleotide sequence ID" value="XM_005785237.1"/>
</dbReference>
<dbReference type="InterPro" id="IPR036140">
    <property type="entry name" value="PFN_sf"/>
</dbReference>
<evidence type="ECO:0000313" key="8">
    <source>
        <dbReference type="Proteomes" id="UP000013827"/>
    </source>
</evidence>
<dbReference type="KEGG" id="ehx:EMIHUDRAFT_364205"/>
<dbReference type="STRING" id="2903.R1F1U7"/>
<dbReference type="CDD" id="cd00148">
    <property type="entry name" value="PROF"/>
    <property type="match status" value="1"/>
</dbReference>
<keyword evidence="8" id="KW-1185">Reference proteome</keyword>
<dbReference type="OMA" id="HHAENVQ"/>
<evidence type="ECO:0000256" key="5">
    <source>
        <dbReference type="ARBA" id="ARBA00023212"/>
    </source>
</evidence>
<organism evidence="7 8">
    <name type="scientific">Emiliania huxleyi (strain CCMP1516)</name>
    <dbReference type="NCBI Taxonomy" id="280463"/>
    <lineage>
        <taxon>Eukaryota</taxon>
        <taxon>Haptista</taxon>
        <taxon>Haptophyta</taxon>
        <taxon>Prymnesiophyceae</taxon>
        <taxon>Isochrysidales</taxon>
        <taxon>Noelaerhabdaceae</taxon>
        <taxon>Emiliania</taxon>
    </lineage>
</organism>
<dbReference type="GeneID" id="17278137"/>
<dbReference type="PANTHER" id="PTHR11604">
    <property type="entry name" value="PROFILIN"/>
    <property type="match status" value="1"/>
</dbReference>
<dbReference type="GO" id="GO:0005856">
    <property type="term" value="C:cytoskeleton"/>
    <property type="evidence" value="ECO:0007669"/>
    <property type="project" value="UniProtKB-SubCell"/>
</dbReference>
<keyword evidence="4 6" id="KW-0009">Actin-binding</keyword>
<dbReference type="Proteomes" id="UP000013827">
    <property type="component" value="Unassembled WGS sequence"/>
</dbReference>
<dbReference type="SMART" id="SM00392">
    <property type="entry name" value="PROF"/>
    <property type="match status" value="1"/>
</dbReference>
<evidence type="ECO:0000313" key="7">
    <source>
        <dbReference type="EnsemblProtists" id="EOD32865"/>
    </source>
</evidence>
<dbReference type="Pfam" id="PF00235">
    <property type="entry name" value="Profilin"/>
    <property type="match status" value="1"/>
</dbReference>
<evidence type="ECO:0000256" key="2">
    <source>
        <dbReference type="ARBA" id="ARBA00010058"/>
    </source>
</evidence>
<evidence type="ECO:0000256" key="4">
    <source>
        <dbReference type="ARBA" id="ARBA00023203"/>
    </source>
</evidence>
<proteinExistence type="inferred from homology"/>
<name>A0A0D3KAT0_EMIH1</name>
<keyword evidence="5" id="KW-0206">Cytoskeleton</keyword>
<dbReference type="PROSITE" id="PS00414">
    <property type="entry name" value="PROFILIN"/>
    <property type="match status" value="1"/>
</dbReference>
<dbReference type="Gene3D" id="3.30.450.30">
    <property type="entry name" value="Dynein light chain 2a, cytoplasmic"/>
    <property type="match status" value="1"/>
</dbReference>
<dbReference type="GO" id="GO:0003785">
    <property type="term" value="F:actin monomer binding"/>
    <property type="evidence" value="ECO:0007669"/>
    <property type="project" value="TreeGrafter"/>
</dbReference>
<dbReference type="AlphaFoldDB" id="A0A0D3KAT0"/>
<dbReference type="GO" id="GO:0005938">
    <property type="term" value="C:cell cortex"/>
    <property type="evidence" value="ECO:0007669"/>
    <property type="project" value="TreeGrafter"/>
</dbReference>
<evidence type="ECO:0000256" key="6">
    <source>
        <dbReference type="RuleBase" id="RU003909"/>
    </source>
</evidence>
<dbReference type="InterPro" id="IPR027310">
    <property type="entry name" value="Profilin_CS"/>
</dbReference>
<comment type="subcellular location">
    <subcellularLocation>
        <location evidence="1">Cytoplasm</location>
        <location evidence="1">Cytoskeleton</location>
    </subcellularLocation>
</comment>
<dbReference type="InterPro" id="IPR005455">
    <property type="entry name" value="PFN_euk"/>
</dbReference>
<comment type="similarity">
    <text evidence="2 6">Belongs to the profilin family.</text>
</comment>
<dbReference type="eggNOG" id="KOG1755">
    <property type="taxonomic scope" value="Eukaryota"/>
</dbReference>
<dbReference type="HOGENOM" id="CLU_120772_1_1_1"/>
<keyword evidence="3" id="KW-0963">Cytoplasm</keyword>
<reference evidence="7" key="2">
    <citation type="submission" date="2024-10" db="UniProtKB">
        <authorList>
            <consortium name="EnsemblProtists"/>
        </authorList>
    </citation>
    <scope>IDENTIFICATION</scope>
</reference>